<dbReference type="SUPFAM" id="SSF56784">
    <property type="entry name" value="HAD-like"/>
    <property type="match status" value="1"/>
</dbReference>
<dbReference type="PANTHER" id="PTHR46470">
    <property type="entry name" value="N-ACYLNEURAMINATE-9-PHOSPHATASE"/>
    <property type="match status" value="1"/>
</dbReference>
<keyword evidence="4" id="KW-0460">Magnesium</keyword>
<dbReference type="PANTHER" id="PTHR46470:SF2">
    <property type="entry name" value="GLYCERALDEHYDE 3-PHOSPHATE PHOSPHATASE"/>
    <property type="match status" value="1"/>
</dbReference>
<reference evidence="5" key="1">
    <citation type="submission" date="2020-10" db="EMBL/GenBank/DDBJ databases">
        <title>Taxonomic study of unclassified bacteria belonging to the class Ktedonobacteria.</title>
        <authorList>
            <person name="Yabe S."/>
            <person name="Wang C.M."/>
            <person name="Zheng Y."/>
            <person name="Sakai Y."/>
            <person name="Cavaletti L."/>
            <person name="Monciardini P."/>
            <person name="Donadio S."/>
        </authorList>
    </citation>
    <scope>NUCLEOTIDE SEQUENCE</scope>
    <source>
        <strain evidence="5">ID150040</strain>
    </source>
</reference>
<dbReference type="InterPro" id="IPR006549">
    <property type="entry name" value="HAD-SF_hydro_IIIA"/>
</dbReference>
<keyword evidence="2" id="KW-0479">Metal-binding</keyword>
<dbReference type="InterPro" id="IPR023214">
    <property type="entry name" value="HAD_sf"/>
</dbReference>
<dbReference type="PRINTS" id="PR00413">
    <property type="entry name" value="HADHALOGNASE"/>
</dbReference>
<dbReference type="SFLD" id="SFLDG01129">
    <property type="entry name" value="C1.5:_HAD__Beta-PGM__Phosphata"/>
    <property type="match status" value="1"/>
</dbReference>
<sequence>MVVALRAVIFDLGGTLIDWPDWDEDIQRRWALSYEYLVATAPSLTWPSCDAYVQAMREAEKEYWLQVAKNQTSHTPTSFLRDGFRRLHRDVNDQELLVALDGYARAVNGWAMIFPDAVETLLALRKRGYKLGLLSNTWWAAEWHNADLAPHGLDALLDVVVYTSDLPYTKPHASAFLTVTQRLDVPPEACVMVGDRMVDDIEGAQKVGMRAIWKETTYPWPRPAHITPDAVIHNLAELPAILRSWKSS</sequence>
<dbReference type="NCBIfam" id="TIGR01662">
    <property type="entry name" value="HAD-SF-IIIA"/>
    <property type="match status" value="1"/>
</dbReference>
<dbReference type="NCBIfam" id="TIGR01509">
    <property type="entry name" value="HAD-SF-IA-v3"/>
    <property type="match status" value="1"/>
</dbReference>
<dbReference type="Proteomes" id="UP000597444">
    <property type="component" value="Unassembled WGS sequence"/>
</dbReference>
<evidence type="ECO:0000313" key="6">
    <source>
        <dbReference type="Proteomes" id="UP000597444"/>
    </source>
</evidence>
<dbReference type="InterPro" id="IPR006439">
    <property type="entry name" value="HAD-SF_hydro_IA"/>
</dbReference>
<protein>
    <recommendedName>
        <fullName evidence="7">HAD family hydrolase</fullName>
    </recommendedName>
</protein>
<dbReference type="GO" id="GO:0046872">
    <property type="term" value="F:metal ion binding"/>
    <property type="evidence" value="ECO:0007669"/>
    <property type="project" value="UniProtKB-KW"/>
</dbReference>
<dbReference type="AlphaFoldDB" id="A0A8J3IEC7"/>
<evidence type="ECO:0008006" key="7">
    <source>
        <dbReference type="Google" id="ProtNLM"/>
    </source>
</evidence>
<dbReference type="GO" id="GO:0044281">
    <property type="term" value="P:small molecule metabolic process"/>
    <property type="evidence" value="ECO:0007669"/>
    <property type="project" value="UniProtKB-ARBA"/>
</dbReference>
<dbReference type="Gene3D" id="3.40.50.1000">
    <property type="entry name" value="HAD superfamily/HAD-like"/>
    <property type="match status" value="1"/>
</dbReference>
<evidence type="ECO:0000256" key="4">
    <source>
        <dbReference type="ARBA" id="ARBA00022842"/>
    </source>
</evidence>
<dbReference type="SFLD" id="SFLDS00003">
    <property type="entry name" value="Haloacid_Dehalogenase"/>
    <property type="match status" value="1"/>
</dbReference>
<comment type="cofactor">
    <cofactor evidence="1">
        <name>Mg(2+)</name>
        <dbReference type="ChEBI" id="CHEBI:18420"/>
    </cofactor>
</comment>
<evidence type="ECO:0000256" key="3">
    <source>
        <dbReference type="ARBA" id="ARBA00022801"/>
    </source>
</evidence>
<dbReference type="Pfam" id="PF00702">
    <property type="entry name" value="Hydrolase"/>
    <property type="match status" value="1"/>
</dbReference>
<dbReference type="EMBL" id="BNJK01000001">
    <property type="protein sequence ID" value="GHO90988.1"/>
    <property type="molecule type" value="Genomic_DNA"/>
</dbReference>
<accession>A0A8J3IEC7</accession>
<keyword evidence="3" id="KW-0378">Hydrolase</keyword>
<evidence type="ECO:0000256" key="1">
    <source>
        <dbReference type="ARBA" id="ARBA00001946"/>
    </source>
</evidence>
<dbReference type="NCBIfam" id="TIGR01549">
    <property type="entry name" value="HAD-SF-IA-v1"/>
    <property type="match status" value="1"/>
</dbReference>
<dbReference type="GO" id="GO:0016791">
    <property type="term" value="F:phosphatase activity"/>
    <property type="evidence" value="ECO:0007669"/>
    <property type="project" value="TreeGrafter"/>
</dbReference>
<keyword evidence="6" id="KW-1185">Reference proteome</keyword>
<evidence type="ECO:0000256" key="2">
    <source>
        <dbReference type="ARBA" id="ARBA00022723"/>
    </source>
</evidence>
<dbReference type="InterPro" id="IPR036412">
    <property type="entry name" value="HAD-like_sf"/>
</dbReference>
<evidence type="ECO:0000313" key="5">
    <source>
        <dbReference type="EMBL" id="GHO90988.1"/>
    </source>
</evidence>
<proteinExistence type="predicted"/>
<organism evidence="5 6">
    <name type="scientific">Reticulibacter mediterranei</name>
    <dbReference type="NCBI Taxonomy" id="2778369"/>
    <lineage>
        <taxon>Bacteria</taxon>
        <taxon>Bacillati</taxon>
        <taxon>Chloroflexota</taxon>
        <taxon>Ktedonobacteria</taxon>
        <taxon>Ktedonobacterales</taxon>
        <taxon>Reticulibacteraceae</taxon>
        <taxon>Reticulibacter</taxon>
    </lineage>
</organism>
<gene>
    <name evidence="5" type="ORF">KSF_010360</name>
</gene>
<name>A0A8J3IEC7_9CHLR</name>
<comment type="caution">
    <text evidence="5">The sequence shown here is derived from an EMBL/GenBank/DDBJ whole genome shotgun (WGS) entry which is preliminary data.</text>
</comment>
<dbReference type="InterPro" id="IPR051400">
    <property type="entry name" value="HAD-like_hydrolase"/>
</dbReference>